<sequence>MLFQNNVSSTLRFQTSPRWRYRHRAYRRCSILAPTKTITGILLIRVCANLEVFVATTERTVSLRPTASENHEAFNWLIASSKFRRPVALISVNLSSGNVFYGFRVFFMEVRVEYDYKAEERDELTIKQGDIITNVSQFEEGWFIGTLNGKEGVFPDNFVKVDSYFIEFRRHLDN</sequence>
<dbReference type="PANTHER" id="PTHR14167:SF81">
    <property type="entry name" value="ENDOPHILIN-A"/>
    <property type="match status" value="1"/>
</dbReference>
<evidence type="ECO:0000313" key="7">
    <source>
        <dbReference type="EMBL" id="VDM00728.1"/>
    </source>
</evidence>
<dbReference type="CDD" id="cd11873">
    <property type="entry name" value="SH3_CD2AP-like_1"/>
    <property type="match status" value="1"/>
</dbReference>
<dbReference type="PRINTS" id="PR00452">
    <property type="entry name" value="SH3DOMAIN"/>
</dbReference>
<dbReference type="Pfam" id="PF00018">
    <property type="entry name" value="SH3_1"/>
    <property type="match status" value="1"/>
</dbReference>
<dbReference type="SUPFAM" id="SSF50044">
    <property type="entry name" value="SH3-domain"/>
    <property type="match status" value="1"/>
</dbReference>
<evidence type="ECO:0000313" key="8">
    <source>
        <dbReference type="Proteomes" id="UP000275846"/>
    </source>
</evidence>
<dbReference type="Gene3D" id="2.30.30.40">
    <property type="entry name" value="SH3 Domains"/>
    <property type="match status" value="1"/>
</dbReference>
<dbReference type="Proteomes" id="UP000275846">
    <property type="component" value="Unassembled WGS sequence"/>
</dbReference>
<dbReference type="EMBL" id="UYSU01038872">
    <property type="protein sequence ID" value="VDM00728.1"/>
    <property type="molecule type" value="Genomic_DNA"/>
</dbReference>
<dbReference type="PRINTS" id="PR00499">
    <property type="entry name" value="P67PHOX"/>
</dbReference>
<organism evidence="9">
    <name type="scientific">Schistocephalus solidus</name>
    <name type="common">Tapeworm</name>
    <dbReference type="NCBI Taxonomy" id="70667"/>
    <lineage>
        <taxon>Eukaryota</taxon>
        <taxon>Metazoa</taxon>
        <taxon>Spiralia</taxon>
        <taxon>Lophotrochozoa</taxon>
        <taxon>Platyhelminthes</taxon>
        <taxon>Cestoda</taxon>
        <taxon>Eucestoda</taxon>
        <taxon>Diphyllobothriidea</taxon>
        <taxon>Diphyllobothriidae</taxon>
        <taxon>Schistocephalus</taxon>
    </lineage>
</organism>
<gene>
    <name evidence="7" type="ORF">SSLN_LOCUS14342</name>
</gene>
<dbReference type="STRING" id="70667.A0A183TCZ4"/>
<evidence type="ECO:0000256" key="1">
    <source>
        <dbReference type="ARBA" id="ARBA00004170"/>
    </source>
</evidence>
<accession>A0A183TCZ4</accession>
<comment type="subcellular location">
    <subcellularLocation>
        <location evidence="1">Membrane</location>
        <topology evidence="1">Peripheral membrane protein</topology>
    </subcellularLocation>
</comment>
<dbReference type="PROSITE" id="PS50002">
    <property type="entry name" value="SH3"/>
    <property type="match status" value="1"/>
</dbReference>
<feature type="domain" description="SH3" evidence="6">
    <location>
        <begin position="105"/>
        <end position="164"/>
    </location>
</feature>
<keyword evidence="4" id="KW-0472">Membrane</keyword>
<evidence type="ECO:0000256" key="5">
    <source>
        <dbReference type="PROSITE-ProRule" id="PRU00192"/>
    </source>
</evidence>
<reference evidence="7 8" key="2">
    <citation type="submission" date="2018-11" db="EMBL/GenBank/DDBJ databases">
        <authorList>
            <consortium name="Pathogen Informatics"/>
        </authorList>
    </citation>
    <scope>NUCLEOTIDE SEQUENCE [LARGE SCALE GENOMIC DNA]</scope>
    <source>
        <strain evidence="7 8">NST_G2</strain>
    </source>
</reference>
<protein>
    <submittedName>
        <fullName evidence="9">SH3 domain-containing protein</fullName>
    </submittedName>
</protein>
<name>A0A183TCZ4_SCHSO</name>
<evidence type="ECO:0000313" key="9">
    <source>
        <dbReference type="WBParaSite" id="SSLN_0001488401-mRNA-1"/>
    </source>
</evidence>
<dbReference type="InterPro" id="IPR001452">
    <property type="entry name" value="SH3_domain"/>
</dbReference>
<dbReference type="InterPro" id="IPR036028">
    <property type="entry name" value="SH3-like_dom_sf"/>
</dbReference>
<dbReference type="WBParaSite" id="SSLN_0001488401-mRNA-1">
    <property type="protein sequence ID" value="SSLN_0001488401-mRNA-1"/>
    <property type="gene ID" value="SSLN_0001488401"/>
</dbReference>
<evidence type="ECO:0000259" key="6">
    <source>
        <dbReference type="PROSITE" id="PS50002"/>
    </source>
</evidence>
<dbReference type="AlphaFoldDB" id="A0A183TCZ4"/>
<keyword evidence="3" id="KW-0175">Coiled coil</keyword>
<dbReference type="OrthoDB" id="10255964at2759"/>
<keyword evidence="2 5" id="KW-0728">SH3 domain</keyword>
<evidence type="ECO:0000256" key="3">
    <source>
        <dbReference type="ARBA" id="ARBA00023054"/>
    </source>
</evidence>
<dbReference type="InterPro" id="IPR050384">
    <property type="entry name" value="Endophilin_SH3RF"/>
</dbReference>
<evidence type="ECO:0000256" key="4">
    <source>
        <dbReference type="ARBA" id="ARBA00023136"/>
    </source>
</evidence>
<proteinExistence type="predicted"/>
<reference evidence="9" key="1">
    <citation type="submission" date="2016-06" db="UniProtKB">
        <authorList>
            <consortium name="WormBaseParasite"/>
        </authorList>
    </citation>
    <scope>IDENTIFICATION</scope>
</reference>
<keyword evidence="8" id="KW-1185">Reference proteome</keyword>
<evidence type="ECO:0000256" key="2">
    <source>
        <dbReference type="ARBA" id="ARBA00022443"/>
    </source>
</evidence>
<dbReference type="PANTHER" id="PTHR14167">
    <property type="entry name" value="SH3 DOMAIN-CONTAINING"/>
    <property type="match status" value="1"/>
</dbReference>
<dbReference type="SMART" id="SM00326">
    <property type="entry name" value="SH3"/>
    <property type="match status" value="1"/>
</dbReference>